<dbReference type="InterPro" id="IPR050204">
    <property type="entry name" value="AraC_XylS_family_regulators"/>
</dbReference>
<dbReference type="SMART" id="SM00342">
    <property type="entry name" value="HTH_ARAC"/>
    <property type="match status" value="1"/>
</dbReference>
<dbReference type="Proteomes" id="UP000196342">
    <property type="component" value="Unassembled WGS sequence"/>
</dbReference>
<evidence type="ECO:0000256" key="3">
    <source>
        <dbReference type="ARBA" id="ARBA00023163"/>
    </source>
</evidence>
<dbReference type="PROSITE" id="PS01124">
    <property type="entry name" value="HTH_ARAC_FAMILY_2"/>
    <property type="match status" value="1"/>
</dbReference>
<dbReference type="Gene3D" id="1.10.10.60">
    <property type="entry name" value="Homeodomain-like"/>
    <property type="match status" value="1"/>
</dbReference>
<dbReference type="EMBL" id="NHOO01000015">
    <property type="protein sequence ID" value="OVE46830.1"/>
    <property type="molecule type" value="Genomic_DNA"/>
</dbReference>
<evidence type="ECO:0000259" key="4">
    <source>
        <dbReference type="PROSITE" id="PS01124"/>
    </source>
</evidence>
<dbReference type="GO" id="GO:0003700">
    <property type="term" value="F:DNA-binding transcription factor activity"/>
    <property type="evidence" value="ECO:0007669"/>
    <property type="project" value="InterPro"/>
</dbReference>
<keyword evidence="3" id="KW-0804">Transcription</keyword>
<keyword evidence="6" id="KW-1185">Reference proteome</keyword>
<dbReference type="GO" id="GO:0043565">
    <property type="term" value="F:sequence-specific DNA binding"/>
    <property type="evidence" value="ECO:0007669"/>
    <property type="project" value="InterPro"/>
</dbReference>
<evidence type="ECO:0000256" key="1">
    <source>
        <dbReference type="ARBA" id="ARBA00023015"/>
    </source>
</evidence>
<reference evidence="5 6" key="1">
    <citation type="submission" date="2017-05" db="EMBL/GenBank/DDBJ databases">
        <title>Chromobacterium violaceum GHPS1 isolated from Hydrocarbon polluted soil in French Guiana display an awesome secondary metabolite arsenal and a battery of drug and heavy-metal-resistance and detoxification of xenobiotics proteins.</title>
        <authorList>
            <person name="Belbahri L."/>
        </authorList>
    </citation>
    <scope>NUCLEOTIDE SEQUENCE [LARGE SCALE GENOMIC DNA]</scope>
    <source>
        <strain evidence="5 6">GHPS1</strain>
    </source>
</reference>
<evidence type="ECO:0000256" key="2">
    <source>
        <dbReference type="ARBA" id="ARBA00023125"/>
    </source>
</evidence>
<feature type="domain" description="HTH araC/xylS-type" evidence="4">
    <location>
        <begin position="245"/>
        <end position="325"/>
    </location>
</feature>
<proteinExistence type="predicted"/>
<sequence length="373" mass="41801">MRERHQTGQRQGHRQQGSLHVSASFCLCMRGSMLHRIFTKHKDRLAICLAAPLQKAPDDTDGIPNAALLSSMAMSRLILPPPLSLSGIVRYFHIEHADGGVLRMPAMPFPYIGALLDGATHAERGEERMDSPRSFAVGMLSRPLSLRIDPGTVFVSAPLRIGQLQTIFGIASHELTDRIWPLEALIGREEEEKLFDSLRLRDGPAQWMAAMSSWMLGRLARREARSGLDDWRLPAASLFLDGLALAEQSGLSVRQFERRFLARYGQPLRDMRRMARFMRAMSGMILDRAGSLADLAQACGYFDQAHLSRDFKLLSGFTPREFALGLHAAQRSELDLLRYDAREKRLVMDSVDAGLREMRVEDTGDVVSVQDAF</sequence>
<evidence type="ECO:0000313" key="6">
    <source>
        <dbReference type="Proteomes" id="UP000196342"/>
    </source>
</evidence>
<keyword evidence="2" id="KW-0238">DNA-binding</keyword>
<name>A0A202B669_CHRVL</name>
<evidence type="ECO:0000313" key="5">
    <source>
        <dbReference type="EMBL" id="OVE46830.1"/>
    </source>
</evidence>
<dbReference type="InterPro" id="IPR018060">
    <property type="entry name" value="HTH_AraC"/>
</dbReference>
<organism evidence="5 6">
    <name type="scientific">Chromobacterium violaceum</name>
    <dbReference type="NCBI Taxonomy" id="536"/>
    <lineage>
        <taxon>Bacteria</taxon>
        <taxon>Pseudomonadati</taxon>
        <taxon>Pseudomonadota</taxon>
        <taxon>Betaproteobacteria</taxon>
        <taxon>Neisseriales</taxon>
        <taxon>Chromobacteriaceae</taxon>
        <taxon>Chromobacterium</taxon>
    </lineage>
</organism>
<dbReference type="PANTHER" id="PTHR46796">
    <property type="entry name" value="HTH-TYPE TRANSCRIPTIONAL ACTIVATOR RHAS-RELATED"/>
    <property type="match status" value="1"/>
</dbReference>
<comment type="caution">
    <text evidence="5">The sequence shown here is derived from an EMBL/GenBank/DDBJ whole genome shotgun (WGS) entry which is preliminary data.</text>
</comment>
<accession>A0A202B669</accession>
<gene>
    <name evidence="5" type="ORF">CBW21_16920</name>
</gene>
<dbReference type="Pfam" id="PF12833">
    <property type="entry name" value="HTH_18"/>
    <property type="match status" value="1"/>
</dbReference>
<keyword evidence="1" id="KW-0805">Transcription regulation</keyword>
<protein>
    <recommendedName>
        <fullName evidence="4">HTH araC/xylS-type domain-containing protein</fullName>
    </recommendedName>
</protein>
<dbReference type="AlphaFoldDB" id="A0A202B669"/>